<sequence>METRYEPVGRERFTVETTASGERVRIRPSRPILVMLFLAVWLAIWTVGGGAAMLKLETGFQLFLAVWLCFWAAGWLGAAATLLWMIAGSETIGMDGADVEIAQHALGFTRRRLYRGSEISNLRTAPPLDEWSGFHRRMPFLGTKKNGTIRFDYGARTIHAAPGLDEAEARLIVGRLAKRLPRAALGRSAAETV</sequence>
<keyword evidence="1" id="KW-1133">Transmembrane helix</keyword>
<dbReference type="AlphaFoldDB" id="A0A7V7PNN3"/>
<organism evidence="2 3">
    <name type="scientific">Plantimonas leprariae</name>
    <dbReference type="NCBI Taxonomy" id="2615207"/>
    <lineage>
        <taxon>Bacteria</taxon>
        <taxon>Pseudomonadati</taxon>
        <taxon>Pseudomonadota</taxon>
        <taxon>Alphaproteobacteria</taxon>
        <taxon>Hyphomicrobiales</taxon>
        <taxon>Aurantimonadaceae</taxon>
        <taxon>Plantimonas</taxon>
    </lineage>
</organism>
<feature type="transmembrane region" description="Helical" evidence="1">
    <location>
        <begin position="60"/>
        <end position="84"/>
    </location>
</feature>
<accession>A0A7V7PNN3</accession>
<dbReference type="Proteomes" id="UP000432089">
    <property type="component" value="Unassembled WGS sequence"/>
</dbReference>
<dbReference type="EMBL" id="VZDO01000010">
    <property type="protein sequence ID" value="KAB0679348.1"/>
    <property type="molecule type" value="Genomic_DNA"/>
</dbReference>
<keyword evidence="3" id="KW-1185">Reference proteome</keyword>
<feature type="transmembrane region" description="Helical" evidence="1">
    <location>
        <begin position="32"/>
        <end position="54"/>
    </location>
</feature>
<protein>
    <submittedName>
        <fullName evidence="2">Uncharacterized protein</fullName>
    </submittedName>
</protein>
<comment type="caution">
    <text evidence="2">The sequence shown here is derived from an EMBL/GenBank/DDBJ whole genome shotgun (WGS) entry which is preliminary data.</text>
</comment>
<gene>
    <name evidence="2" type="ORF">F6X38_13515</name>
</gene>
<proteinExistence type="predicted"/>
<dbReference type="RefSeq" id="WP_150970374.1">
    <property type="nucleotide sequence ID" value="NZ_VZDO01000010.1"/>
</dbReference>
<evidence type="ECO:0000313" key="2">
    <source>
        <dbReference type="EMBL" id="KAB0679348.1"/>
    </source>
</evidence>
<evidence type="ECO:0000256" key="1">
    <source>
        <dbReference type="SAM" id="Phobius"/>
    </source>
</evidence>
<name>A0A7V7PNN3_9HYPH</name>
<evidence type="ECO:0000313" key="3">
    <source>
        <dbReference type="Proteomes" id="UP000432089"/>
    </source>
</evidence>
<reference evidence="2 3" key="1">
    <citation type="submission" date="2019-09" db="EMBL/GenBank/DDBJ databases">
        <title>YIM 132180 draft genome.</title>
        <authorList>
            <person name="Zhang K."/>
        </authorList>
    </citation>
    <scope>NUCLEOTIDE SEQUENCE [LARGE SCALE GENOMIC DNA]</scope>
    <source>
        <strain evidence="2 3">YIM 132180</strain>
    </source>
</reference>
<keyword evidence="1" id="KW-0812">Transmembrane</keyword>
<keyword evidence="1" id="KW-0472">Membrane</keyword>